<evidence type="ECO:0000256" key="5">
    <source>
        <dbReference type="ARBA" id="ARBA00022692"/>
    </source>
</evidence>
<evidence type="ECO:0000259" key="14">
    <source>
        <dbReference type="Pfam" id="PF00082"/>
    </source>
</evidence>
<dbReference type="PROSITE" id="PS51892">
    <property type="entry name" value="SUBTILASE"/>
    <property type="match status" value="1"/>
</dbReference>
<keyword evidence="8 12" id="KW-1133">Transmembrane helix</keyword>
<evidence type="ECO:0000256" key="13">
    <source>
        <dbReference type="SAM" id="SignalP"/>
    </source>
</evidence>
<dbReference type="PRINTS" id="PR00723">
    <property type="entry name" value="SUBTILISIN"/>
</dbReference>
<dbReference type="PANTHER" id="PTHR43806">
    <property type="entry name" value="PEPTIDASE S8"/>
    <property type="match status" value="1"/>
</dbReference>
<dbReference type="InterPro" id="IPR023827">
    <property type="entry name" value="Peptidase_S8_Asp-AS"/>
</dbReference>
<dbReference type="PANTHER" id="PTHR43806:SF11">
    <property type="entry name" value="CEREVISIN-RELATED"/>
    <property type="match status" value="1"/>
</dbReference>
<feature type="domain" description="Peptidase S8/S53" evidence="14">
    <location>
        <begin position="56"/>
        <end position="308"/>
    </location>
</feature>
<feature type="transmembrane region" description="Helical" evidence="12">
    <location>
        <begin position="375"/>
        <end position="398"/>
    </location>
</feature>
<comment type="similarity">
    <text evidence="2 10">Belongs to the peptidase S8 family.</text>
</comment>
<keyword evidence="4 10" id="KW-0645">Protease</keyword>
<name>A0AAU1U447_9ACTN</name>
<keyword evidence="5 12" id="KW-0812">Transmembrane</keyword>
<dbReference type="InterPro" id="IPR015500">
    <property type="entry name" value="Peptidase_S8_subtilisin-rel"/>
</dbReference>
<evidence type="ECO:0000256" key="2">
    <source>
        <dbReference type="ARBA" id="ARBA00011073"/>
    </source>
</evidence>
<feature type="active site" description="Charge relay system" evidence="10">
    <location>
        <position position="268"/>
    </location>
</feature>
<organism evidence="15">
    <name type="scientific">Streptomyces sp. NBC_00119</name>
    <dbReference type="NCBI Taxonomy" id="2975659"/>
    <lineage>
        <taxon>Bacteria</taxon>
        <taxon>Bacillati</taxon>
        <taxon>Actinomycetota</taxon>
        <taxon>Actinomycetes</taxon>
        <taxon>Kitasatosporales</taxon>
        <taxon>Streptomycetaceae</taxon>
        <taxon>Streptomyces</taxon>
    </lineage>
</organism>
<proteinExistence type="inferred from homology"/>
<dbReference type="InterPro" id="IPR036852">
    <property type="entry name" value="Peptidase_S8/S53_dom_sf"/>
</dbReference>
<accession>A0AAU1U447</accession>
<dbReference type="AlphaFoldDB" id="A0AAU1U447"/>
<dbReference type="EMBL" id="CP108195">
    <property type="protein sequence ID" value="WTS11661.1"/>
    <property type="molecule type" value="Genomic_DNA"/>
</dbReference>
<sequence length="452" mass="47205">MGSRIKQVRRLRLVSALSGVVLAGVAVAPAHAETVRDQQWYLDAMRAEQMWKTSTGKGVEVAVVDSGVDPDFPDLRGQVLSGKNYSRHPGDEHSDYDGHGTDMAVLIAGTGAKGSTTGSYGLAPGAKILPIRVPDFIERSRANGDGNPDDYPTYISKAIRYAADSDAHVINISLGSEEHSKKLDAAVAYALSKNKLIFAAVGNTGSGTNKLEYPAATPGVVGVGAIGKDLKKTKESQYGPQVDLVAPGASMIHTCNGKTGLCESHGTSDASAIASASAALIWSKHPDWTNNQVLRVMLSTASGPISGKERTDDIGYGAVRPRIALTDPGDPGPADEYPLPDYQKGASTATDGAAAKPSTSATAPAQVYSDDEASALLWILAGAGVVVLVGASGGALALRSRKRRREATTAWPQVPPGQPHTTAWTPPGHPGQQPGQGQPWPHHQDTNHTGRP</sequence>
<protein>
    <submittedName>
        <fullName evidence="15">Type VII secretion-associated serine protease mycosin</fullName>
    </submittedName>
</protein>
<feature type="compositionally biased region" description="Low complexity" evidence="11">
    <location>
        <begin position="353"/>
        <end position="365"/>
    </location>
</feature>
<dbReference type="GO" id="GO:0005886">
    <property type="term" value="C:plasma membrane"/>
    <property type="evidence" value="ECO:0007669"/>
    <property type="project" value="UniProtKB-SubCell"/>
</dbReference>
<dbReference type="PROSITE" id="PS00136">
    <property type="entry name" value="SUBTILASE_ASP"/>
    <property type="match status" value="1"/>
</dbReference>
<keyword evidence="7 10" id="KW-0720">Serine protease</keyword>
<dbReference type="NCBIfam" id="TIGR03921">
    <property type="entry name" value="T7SS_mycosin"/>
    <property type="match status" value="1"/>
</dbReference>
<dbReference type="Pfam" id="PF00082">
    <property type="entry name" value="Peptidase_S8"/>
    <property type="match status" value="1"/>
</dbReference>
<evidence type="ECO:0000256" key="3">
    <source>
        <dbReference type="ARBA" id="ARBA00022475"/>
    </source>
</evidence>
<dbReference type="Gene3D" id="3.40.50.200">
    <property type="entry name" value="Peptidase S8/S53 domain"/>
    <property type="match status" value="1"/>
</dbReference>
<evidence type="ECO:0000256" key="12">
    <source>
        <dbReference type="SAM" id="Phobius"/>
    </source>
</evidence>
<evidence type="ECO:0000256" key="10">
    <source>
        <dbReference type="PROSITE-ProRule" id="PRU01240"/>
    </source>
</evidence>
<feature type="signal peptide" evidence="13">
    <location>
        <begin position="1"/>
        <end position="32"/>
    </location>
</feature>
<evidence type="ECO:0000256" key="6">
    <source>
        <dbReference type="ARBA" id="ARBA00022801"/>
    </source>
</evidence>
<evidence type="ECO:0000256" key="1">
    <source>
        <dbReference type="ARBA" id="ARBA00004162"/>
    </source>
</evidence>
<keyword evidence="6 10" id="KW-0378">Hydrolase</keyword>
<keyword evidence="3" id="KW-1003">Cell membrane</keyword>
<dbReference type="GO" id="GO:0004252">
    <property type="term" value="F:serine-type endopeptidase activity"/>
    <property type="evidence" value="ECO:0007669"/>
    <property type="project" value="UniProtKB-UniRule"/>
</dbReference>
<feature type="compositionally biased region" description="Basic and acidic residues" evidence="11">
    <location>
        <begin position="442"/>
        <end position="452"/>
    </location>
</feature>
<gene>
    <name evidence="15" type="primary">mycP</name>
    <name evidence="15" type="ORF">OHU69_11770</name>
</gene>
<feature type="region of interest" description="Disordered" evidence="11">
    <location>
        <begin position="406"/>
        <end position="452"/>
    </location>
</feature>
<evidence type="ECO:0000256" key="9">
    <source>
        <dbReference type="ARBA" id="ARBA00023136"/>
    </source>
</evidence>
<reference evidence="15" key="1">
    <citation type="submission" date="2022-10" db="EMBL/GenBank/DDBJ databases">
        <title>The complete genomes of actinobacterial strains from the NBC collection.</title>
        <authorList>
            <person name="Joergensen T.S."/>
            <person name="Alvarez Arevalo M."/>
            <person name="Sterndorff E.B."/>
            <person name="Faurdal D."/>
            <person name="Vuksanovic O."/>
            <person name="Mourched A.-S."/>
            <person name="Charusanti P."/>
            <person name="Shaw S."/>
            <person name="Blin K."/>
            <person name="Weber T."/>
        </authorList>
    </citation>
    <scope>NUCLEOTIDE SEQUENCE</scope>
    <source>
        <strain evidence="15">NBC_00119</strain>
    </source>
</reference>
<evidence type="ECO:0000256" key="11">
    <source>
        <dbReference type="SAM" id="MobiDB-lite"/>
    </source>
</evidence>
<dbReference type="SUPFAM" id="SSF52743">
    <property type="entry name" value="Subtilisin-like"/>
    <property type="match status" value="1"/>
</dbReference>
<dbReference type="GO" id="GO:0006508">
    <property type="term" value="P:proteolysis"/>
    <property type="evidence" value="ECO:0007669"/>
    <property type="project" value="UniProtKB-KW"/>
</dbReference>
<evidence type="ECO:0000256" key="8">
    <source>
        <dbReference type="ARBA" id="ARBA00022989"/>
    </source>
</evidence>
<comment type="subcellular location">
    <subcellularLocation>
        <location evidence="1">Cell membrane</location>
        <topology evidence="1">Single-pass membrane protein</topology>
    </subcellularLocation>
</comment>
<evidence type="ECO:0000313" key="15">
    <source>
        <dbReference type="EMBL" id="WTS11661.1"/>
    </source>
</evidence>
<evidence type="ECO:0000256" key="4">
    <source>
        <dbReference type="ARBA" id="ARBA00022670"/>
    </source>
</evidence>
<evidence type="ECO:0000256" key="7">
    <source>
        <dbReference type="ARBA" id="ARBA00022825"/>
    </source>
</evidence>
<feature type="active site" description="Charge relay system" evidence="10">
    <location>
        <position position="99"/>
    </location>
</feature>
<feature type="chain" id="PRO_5043591894" evidence="13">
    <location>
        <begin position="33"/>
        <end position="452"/>
    </location>
</feature>
<dbReference type="InterPro" id="IPR023834">
    <property type="entry name" value="T7SS_pept_S8A_mycosin"/>
</dbReference>
<keyword evidence="9 12" id="KW-0472">Membrane</keyword>
<feature type="compositionally biased region" description="Low complexity" evidence="11">
    <location>
        <begin position="430"/>
        <end position="441"/>
    </location>
</feature>
<feature type="region of interest" description="Disordered" evidence="11">
    <location>
        <begin position="322"/>
        <end position="366"/>
    </location>
</feature>
<dbReference type="InterPro" id="IPR050131">
    <property type="entry name" value="Peptidase_S8_subtilisin-like"/>
</dbReference>
<feature type="active site" description="Charge relay system" evidence="10">
    <location>
        <position position="65"/>
    </location>
</feature>
<keyword evidence="13" id="KW-0732">Signal</keyword>
<dbReference type="InterPro" id="IPR000209">
    <property type="entry name" value="Peptidase_S8/S53_dom"/>
</dbReference>